<feature type="signal peptide" evidence="2">
    <location>
        <begin position="1"/>
        <end position="21"/>
    </location>
</feature>
<evidence type="ECO:0008006" key="5">
    <source>
        <dbReference type="Google" id="ProtNLM"/>
    </source>
</evidence>
<keyword evidence="2" id="KW-0732">Signal</keyword>
<comment type="caution">
    <text evidence="3">The sequence shown here is derived from an EMBL/GenBank/DDBJ whole genome shotgun (WGS) entry which is preliminary data.</text>
</comment>
<feature type="chain" id="PRO_5032708191" description="Inner membrane protein" evidence="2">
    <location>
        <begin position="22"/>
        <end position="295"/>
    </location>
</feature>
<dbReference type="EMBL" id="WTYQ01000002">
    <property type="protein sequence ID" value="MXP26014.1"/>
    <property type="molecule type" value="Genomic_DNA"/>
</dbReference>
<organism evidence="3 4">
    <name type="scientific">Altericroceibacterium indicum</name>
    <dbReference type="NCBI Taxonomy" id="374177"/>
    <lineage>
        <taxon>Bacteria</taxon>
        <taxon>Pseudomonadati</taxon>
        <taxon>Pseudomonadota</taxon>
        <taxon>Alphaproteobacteria</taxon>
        <taxon>Sphingomonadales</taxon>
        <taxon>Erythrobacteraceae</taxon>
        <taxon>Altericroceibacterium</taxon>
    </lineage>
</organism>
<evidence type="ECO:0000256" key="2">
    <source>
        <dbReference type="SAM" id="SignalP"/>
    </source>
</evidence>
<dbReference type="AlphaFoldDB" id="A0A845A8J1"/>
<keyword evidence="4" id="KW-1185">Reference proteome</keyword>
<evidence type="ECO:0000313" key="4">
    <source>
        <dbReference type="Proteomes" id="UP000460561"/>
    </source>
</evidence>
<protein>
    <recommendedName>
        <fullName evidence="5">Inner membrane protein</fullName>
    </recommendedName>
</protein>
<dbReference type="OrthoDB" id="7432270at2"/>
<accession>A0A845A8J1</accession>
<evidence type="ECO:0000256" key="1">
    <source>
        <dbReference type="SAM" id="MobiDB-lite"/>
    </source>
</evidence>
<feature type="region of interest" description="Disordered" evidence="1">
    <location>
        <begin position="41"/>
        <end position="70"/>
    </location>
</feature>
<dbReference type="Proteomes" id="UP000460561">
    <property type="component" value="Unassembled WGS sequence"/>
</dbReference>
<name>A0A845A8J1_9SPHN</name>
<gene>
    <name evidence="3" type="ORF">GRI39_08160</name>
</gene>
<evidence type="ECO:0000313" key="3">
    <source>
        <dbReference type="EMBL" id="MXP26014.1"/>
    </source>
</evidence>
<proteinExistence type="predicted"/>
<reference evidence="3 4" key="1">
    <citation type="submission" date="2019-12" db="EMBL/GenBank/DDBJ databases">
        <title>Genomic-based taxomic classification of the family Erythrobacteraceae.</title>
        <authorList>
            <person name="Xu L."/>
        </authorList>
    </citation>
    <scope>NUCLEOTIDE SEQUENCE [LARGE SCALE GENOMIC DNA]</scope>
    <source>
        <strain evidence="3 4">DSM 18604</strain>
    </source>
</reference>
<sequence>MAPTVGLVVVTFITGAALASAAAWHYAPQWIDLREPAVKDVNPSPVPAGDQAPAAGPNPIFPPASESDDTRNAVEQFAQQQGGIDQRVTAMEQRLAKLDLQAQAASGNAARAEGLLIAFATRRAIERGAPLGYLADQLRLRFGDAHPNAVRAVIEASRHPVTLDQLIARLEGLAPELVEARSERNTLGWLQDQMKNLFVIRSEDTPSPAPLRRLARAKLFLESDRVDSAIAEVRNLPNAQQASGWIAAAERYSHAREALDLLEMTAILEPRKLRDSAGNAVEQLSPASIGPEDAN</sequence>